<gene>
    <name evidence="3" type="ORF">CVIRNUC_003093</name>
</gene>
<feature type="region of interest" description="Disordered" evidence="1">
    <location>
        <begin position="474"/>
        <end position="500"/>
    </location>
</feature>
<accession>A0AAV1HYE3</accession>
<keyword evidence="4" id="KW-1185">Reference proteome</keyword>
<comment type="caution">
    <text evidence="3">The sequence shown here is derived from an EMBL/GenBank/DDBJ whole genome shotgun (WGS) entry which is preliminary data.</text>
</comment>
<evidence type="ECO:0000313" key="3">
    <source>
        <dbReference type="EMBL" id="CAK0763788.1"/>
    </source>
</evidence>
<dbReference type="EMBL" id="CAUYUE010000004">
    <property type="protein sequence ID" value="CAK0763788.1"/>
    <property type="molecule type" value="Genomic_DNA"/>
</dbReference>
<dbReference type="PANTHER" id="PTHR46936:SF1">
    <property type="entry name" value="ARABINOSYLTRANSFERASE XEG113"/>
    <property type="match status" value="1"/>
</dbReference>
<dbReference type="Proteomes" id="UP001314263">
    <property type="component" value="Unassembled WGS sequence"/>
</dbReference>
<dbReference type="InterPro" id="IPR005069">
    <property type="entry name" value="Nucl-diP-sugar_transferase"/>
</dbReference>
<feature type="compositionally biased region" description="Polar residues" evidence="1">
    <location>
        <begin position="33"/>
        <end position="44"/>
    </location>
</feature>
<feature type="domain" description="Nucleotide-diphospho-sugar transferase" evidence="2">
    <location>
        <begin position="543"/>
        <end position="778"/>
    </location>
</feature>
<sequence length="1034" mass="111799">MVPIEMLTVGILCTDKQGWQRAKASMRLRIRGSTSGDASLSSATAGGDLQRGAAEASSQEGGDIASLSDVVKAAGKAQAAGQKPSERLRAIGLDPATWTMDPWKHMQRKEIPTRYDSQLEEYDDSLYDDSQPLADRQENFRSSLQGSRADERSATQQKESGEDAGTIRSGLLAEITEQLIPGAREKGTLPLPGVGSGSSSGGRDQQSGEQASRGAELGSRDQRDSSSLTSEGSQVDKKTFGSREAGLSSDSAAGVTSREAAKTKQGGLGSDSQGQAQLEQRQGLIEGKRGTTSFDGLVGARDGLEDESASDEGQRAGRRARHGQRPNASGDRAGVAAAKRQKGSSGIAMPADDDDAAEEGTGRTGRSAAQRKPGTATDKGTKGSRRGASGVATYAADNDDDRDSDNGDVSSSTAQGVAGSAADKSVRGSTKSAGQSQRAASEPEDGKNRKKAAPKVRPALKGYKLSWDVLEADQSSSTETLSDDPTRWSWTPSKSSQPGPLVSLTAELVRRSSRDRAVIVTWASSAYLDFLQNWVHHLTSMDVDNILIGAMDETAAAYLHERELPYFTMFGQGSRPYKDLEGTLEKDSQAARTLAFNKIGIAKAITGFGIGVIMSDADVVWQRDPTDYCTSVLEADILMATDALGPSNSPDDDGLETPDRILYSDLSTGILYFRSSPGAQQFLGSWDAALQGGSNVTEQGAFNTVVRRGMRPLKTHAGNYRVFYGMDSRATFGVLPLAGFLNGHGYFVQRLHEVMRTSPYGVHTDYIFGGLTAKRNRLREAQIWLDAPSYYSSPRLLQVDIHVPAVPDNFERLRSDYMVELHLKVMQHQLDQMVAAFSLAMLLNRTLVMPKFVCFCDRFWAPLDRCRAPGGGRLGLPFVCPLDHIFKPAQFADEPALHGPPLFVREHSFLENPNVPTSVFAGELELVLAKTPAPGEDATPVLMGKQLYFPQQRTDEDLLKLLQPYQNAQLLTVGRVTGMMKGFAAKETAEGFWRRMEHIMGLWCCNYDGGIKYSMLPHVTPAEDEDTDEELADE</sequence>
<evidence type="ECO:0000259" key="2">
    <source>
        <dbReference type="Pfam" id="PF03407"/>
    </source>
</evidence>
<feature type="compositionally biased region" description="Polar residues" evidence="1">
    <location>
        <begin position="270"/>
        <end position="280"/>
    </location>
</feature>
<evidence type="ECO:0000256" key="1">
    <source>
        <dbReference type="SAM" id="MobiDB-lite"/>
    </source>
</evidence>
<dbReference type="Pfam" id="PF03407">
    <property type="entry name" value="Nucleotid_trans"/>
    <property type="match status" value="1"/>
</dbReference>
<dbReference type="GO" id="GO:0052636">
    <property type="term" value="F:arabinosyltransferase activity"/>
    <property type="evidence" value="ECO:0007669"/>
    <property type="project" value="TreeGrafter"/>
</dbReference>
<feature type="region of interest" description="Disordered" evidence="1">
    <location>
        <begin position="181"/>
        <end position="457"/>
    </location>
</feature>
<evidence type="ECO:0000313" key="4">
    <source>
        <dbReference type="Proteomes" id="UP001314263"/>
    </source>
</evidence>
<feature type="region of interest" description="Disordered" evidence="1">
    <location>
        <begin position="140"/>
        <end position="168"/>
    </location>
</feature>
<feature type="compositionally biased region" description="Polar residues" evidence="1">
    <location>
        <begin position="488"/>
        <end position="498"/>
    </location>
</feature>
<protein>
    <recommendedName>
        <fullName evidence="2">Nucleotide-diphospho-sugar transferase domain-containing protein</fullName>
    </recommendedName>
</protein>
<dbReference type="GO" id="GO:0005794">
    <property type="term" value="C:Golgi apparatus"/>
    <property type="evidence" value="ECO:0007669"/>
    <property type="project" value="TreeGrafter"/>
</dbReference>
<reference evidence="3 4" key="1">
    <citation type="submission" date="2023-10" db="EMBL/GenBank/DDBJ databases">
        <authorList>
            <person name="Maclean D."/>
            <person name="Macfadyen A."/>
        </authorList>
    </citation>
    <scope>NUCLEOTIDE SEQUENCE [LARGE SCALE GENOMIC DNA]</scope>
</reference>
<dbReference type="GO" id="GO:0052325">
    <property type="term" value="P:cell wall pectin biosynthetic process"/>
    <property type="evidence" value="ECO:0007669"/>
    <property type="project" value="TreeGrafter"/>
</dbReference>
<feature type="compositionally biased region" description="Polar residues" evidence="1">
    <location>
        <begin position="427"/>
        <end position="439"/>
    </location>
</feature>
<proteinExistence type="predicted"/>
<dbReference type="InterPro" id="IPR053250">
    <property type="entry name" value="Glycosyltransferase_77"/>
</dbReference>
<feature type="region of interest" description="Disordered" evidence="1">
    <location>
        <begin position="33"/>
        <end position="63"/>
    </location>
</feature>
<organism evidence="3 4">
    <name type="scientific">Coccomyxa viridis</name>
    <dbReference type="NCBI Taxonomy" id="1274662"/>
    <lineage>
        <taxon>Eukaryota</taxon>
        <taxon>Viridiplantae</taxon>
        <taxon>Chlorophyta</taxon>
        <taxon>core chlorophytes</taxon>
        <taxon>Trebouxiophyceae</taxon>
        <taxon>Trebouxiophyceae incertae sedis</taxon>
        <taxon>Coccomyxaceae</taxon>
        <taxon>Coccomyxa</taxon>
    </lineage>
</organism>
<name>A0AAV1HYE3_9CHLO</name>
<dbReference type="AlphaFoldDB" id="A0AAV1HYE3"/>
<dbReference type="PANTHER" id="PTHR46936">
    <property type="entry name" value="ARABINOSYLTRANSFERASE XEG113"/>
    <property type="match status" value="1"/>
</dbReference>